<dbReference type="OrthoDB" id="3355872at2"/>
<keyword evidence="2" id="KW-0472">Membrane</keyword>
<keyword evidence="2" id="KW-1133">Transmembrane helix</keyword>
<evidence type="ECO:0000313" key="3">
    <source>
        <dbReference type="EMBL" id="SDZ05013.1"/>
    </source>
</evidence>
<sequence>MGQQGSRHVVSAVRGRGRVRPPRARTLVGGVLLGGALVVGLLLAGVVGVPGVVVAEPPLGRWSTVGPDPLIARQPELTGALLGAADMPAGYVTAPASGPSPTPTPNPTRPSPRAVERGEVELDPDCRQLLERPWDVAADAARPVDRAVVELSQRRRGDVLRQTLTVFGHQDARRAFARLDRLAEGCRQFDAALDDGTAVRVRARELRVGRIGDETSAVLFTARAGQQRYAGYLAMARLGPLLIVLRHVGPAGSVGEPEEVAETLRRSIAKAGPFARERDD</sequence>
<proteinExistence type="predicted"/>
<name>A0A1H3PVM2_9ACTN</name>
<dbReference type="RefSeq" id="WP_091556959.1">
    <property type="nucleotide sequence ID" value="NZ_FNPH01000005.1"/>
</dbReference>
<dbReference type="EMBL" id="FNPH01000005">
    <property type="protein sequence ID" value="SDZ05013.1"/>
    <property type="molecule type" value="Genomic_DNA"/>
</dbReference>
<gene>
    <name evidence="3" type="ORF">SAMN05444365_10550</name>
</gene>
<accession>A0A1H3PVM2</accession>
<dbReference type="AlphaFoldDB" id="A0A1H3PVM2"/>
<evidence type="ECO:0000256" key="2">
    <source>
        <dbReference type="SAM" id="Phobius"/>
    </source>
</evidence>
<dbReference type="STRING" id="405436.SAMN05444365_10550"/>
<evidence type="ECO:0000256" key="1">
    <source>
        <dbReference type="SAM" id="MobiDB-lite"/>
    </source>
</evidence>
<feature type="compositionally biased region" description="Pro residues" evidence="1">
    <location>
        <begin position="98"/>
        <end position="110"/>
    </location>
</feature>
<protein>
    <recommendedName>
        <fullName evidence="5">PknH-like extracellular domain-containing protein</fullName>
    </recommendedName>
</protein>
<evidence type="ECO:0000313" key="4">
    <source>
        <dbReference type="Proteomes" id="UP000242415"/>
    </source>
</evidence>
<keyword evidence="2" id="KW-0812">Transmembrane</keyword>
<dbReference type="Proteomes" id="UP000242415">
    <property type="component" value="Unassembled WGS sequence"/>
</dbReference>
<evidence type="ECO:0008006" key="5">
    <source>
        <dbReference type="Google" id="ProtNLM"/>
    </source>
</evidence>
<organism evidence="3 4">
    <name type="scientific">Micromonospora pattaloongensis</name>
    <dbReference type="NCBI Taxonomy" id="405436"/>
    <lineage>
        <taxon>Bacteria</taxon>
        <taxon>Bacillati</taxon>
        <taxon>Actinomycetota</taxon>
        <taxon>Actinomycetes</taxon>
        <taxon>Micromonosporales</taxon>
        <taxon>Micromonosporaceae</taxon>
        <taxon>Micromonospora</taxon>
    </lineage>
</organism>
<reference evidence="4" key="1">
    <citation type="submission" date="2016-10" db="EMBL/GenBank/DDBJ databases">
        <authorList>
            <person name="Varghese N."/>
            <person name="Submissions S."/>
        </authorList>
    </citation>
    <scope>NUCLEOTIDE SEQUENCE [LARGE SCALE GENOMIC DNA]</scope>
    <source>
        <strain evidence="4">DSM 45245</strain>
    </source>
</reference>
<feature type="region of interest" description="Disordered" evidence="1">
    <location>
        <begin position="91"/>
        <end position="118"/>
    </location>
</feature>
<feature type="transmembrane region" description="Helical" evidence="2">
    <location>
        <begin position="26"/>
        <end position="49"/>
    </location>
</feature>
<keyword evidence="4" id="KW-1185">Reference proteome</keyword>